<evidence type="ECO:0000313" key="3">
    <source>
        <dbReference type="EMBL" id="KAF8771292.1"/>
    </source>
</evidence>
<dbReference type="Pfam" id="PF00651">
    <property type="entry name" value="BTB"/>
    <property type="match status" value="1"/>
</dbReference>
<dbReference type="Pfam" id="PF22486">
    <property type="entry name" value="MATH_2"/>
    <property type="match status" value="1"/>
</dbReference>
<dbReference type="Gene3D" id="1.25.40.420">
    <property type="match status" value="1"/>
</dbReference>
<feature type="domain" description="BTB" evidence="1">
    <location>
        <begin position="340"/>
        <end position="407"/>
    </location>
</feature>
<dbReference type="GO" id="GO:0030163">
    <property type="term" value="P:protein catabolic process"/>
    <property type="evidence" value="ECO:0007669"/>
    <property type="project" value="UniProtKB-ARBA"/>
</dbReference>
<comment type="caution">
    <text evidence="3">The sequence shown here is derived from an EMBL/GenBank/DDBJ whole genome shotgun (WGS) entry which is preliminary data.</text>
</comment>
<organism evidence="3 4">
    <name type="scientific">Argiope bruennichi</name>
    <name type="common">Wasp spider</name>
    <name type="synonym">Aranea bruennichi</name>
    <dbReference type="NCBI Taxonomy" id="94029"/>
    <lineage>
        <taxon>Eukaryota</taxon>
        <taxon>Metazoa</taxon>
        <taxon>Ecdysozoa</taxon>
        <taxon>Arthropoda</taxon>
        <taxon>Chelicerata</taxon>
        <taxon>Arachnida</taxon>
        <taxon>Araneae</taxon>
        <taxon>Araneomorphae</taxon>
        <taxon>Entelegynae</taxon>
        <taxon>Araneoidea</taxon>
        <taxon>Araneidae</taxon>
        <taxon>Argiope</taxon>
    </lineage>
</organism>
<dbReference type="InterPro" id="IPR011333">
    <property type="entry name" value="SKP1/BTB/POZ_sf"/>
</dbReference>
<reference evidence="3" key="1">
    <citation type="journal article" date="2020" name="bioRxiv">
        <title>Chromosome-level reference genome of the European wasp spider Argiope bruennichi: a resource for studies on range expansion and evolutionary adaptation.</title>
        <authorList>
            <person name="Sheffer M.M."/>
            <person name="Hoppe A."/>
            <person name="Krehenwinkel H."/>
            <person name="Uhl G."/>
            <person name="Kuss A.W."/>
            <person name="Jensen L."/>
            <person name="Jensen C."/>
            <person name="Gillespie R.G."/>
            <person name="Hoff K.J."/>
            <person name="Prost S."/>
        </authorList>
    </citation>
    <scope>NUCLEOTIDE SEQUENCE</scope>
</reference>
<dbReference type="SUPFAM" id="SSF49599">
    <property type="entry name" value="TRAF domain-like"/>
    <property type="match status" value="2"/>
</dbReference>
<dbReference type="PROSITE" id="PS50097">
    <property type="entry name" value="BTB"/>
    <property type="match status" value="1"/>
</dbReference>
<dbReference type="CDD" id="cd18186">
    <property type="entry name" value="BTB_POZ_ZBTB_KLHL-like"/>
    <property type="match status" value="1"/>
</dbReference>
<dbReference type="InterPro" id="IPR002083">
    <property type="entry name" value="MATH/TRAF_dom"/>
</dbReference>
<dbReference type="Gene3D" id="2.60.210.10">
    <property type="entry name" value="Apoptosis, Tumor Necrosis Factor Receptor Associated Protein 2, Chain A"/>
    <property type="match status" value="1"/>
</dbReference>
<reference evidence="3" key="2">
    <citation type="submission" date="2020-06" db="EMBL/GenBank/DDBJ databases">
        <authorList>
            <person name="Sheffer M."/>
        </authorList>
    </citation>
    <scope>NUCLEOTIDE SEQUENCE</scope>
</reference>
<keyword evidence="4" id="KW-1185">Reference proteome</keyword>
<protein>
    <submittedName>
        <fullName evidence="3">Speckle-type POZ protein B like protein</fullName>
    </submittedName>
</protein>
<dbReference type="AlphaFoldDB" id="A0A8T0EDY0"/>
<sequence length="499" mass="57245">MARTEKCFTYTWKLENVSYCLQKRGAVIKSPAFVINSIDETKWKLGLYPRGKQYGNYIGFYLYREGDSKGPEYVEIKYELELVAEGSSNQTRKEKFKYVFPKSHGHGSQKFALLKYVFIEKRSLFLPQDTLIARCKIWKTVGEMAEHIQCLARTRIGAQKKSFVWNVKNFSSFESEKKDTYQIKSIENDEPLMSLYLSLSGGLNSEEIIRFELCLHDQTIQFCSLRLSILNACGNRIECNQEVFWFDGPSKSKEFKFIFTKNKLMAMQSSYLTDDILSLHWEWTFSNGVISEDILNVEYSCNNSENKFSNAENLNKQKALSLPYSLNDGLKSLYDENFLCDVKLKTNTGTFPAHKIILSASSSVFKAMFSSDMKEKDSNCVHVEDLSDDTIHRMLIYIYTARTEDVTWESASDLYVAADKYAILSFKSICSSYMKDNLSLNNACDALLLSDFHADDDLKSAVQDYIFKNVKGIINSDGWKLLMEANAKLAAETLCLLHK</sequence>
<dbReference type="Proteomes" id="UP000807504">
    <property type="component" value="Unassembled WGS sequence"/>
</dbReference>
<dbReference type="Gene3D" id="3.30.710.10">
    <property type="entry name" value="Potassium Channel Kv1.1, Chain A"/>
    <property type="match status" value="1"/>
</dbReference>
<evidence type="ECO:0000259" key="1">
    <source>
        <dbReference type="PROSITE" id="PS50097"/>
    </source>
</evidence>
<name>A0A8T0EDY0_ARGBR</name>
<feature type="domain" description="MATH" evidence="2">
    <location>
        <begin position="7"/>
        <end position="137"/>
    </location>
</feature>
<dbReference type="InterPro" id="IPR008974">
    <property type="entry name" value="TRAF-like"/>
</dbReference>
<dbReference type="EMBL" id="JABXBU010002228">
    <property type="protein sequence ID" value="KAF8771292.1"/>
    <property type="molecule type" value="Genomic_DNA"/>
</dbReference>
<gene>
    <name evidence="3" type="ORF">HNY73_018731</name>
</gene>
<evidence type="ECO:0000313" key="4">
    <source>
        <dbReference type="Proteomes" id="UP000807504"/>
    </source>
</evidence>
<dbReference type="InterPro" id="IPR000210">
    <property type="entry name" value="BTB/POZ_dom"/>
</dbReference>
<dbReference type="PROSITE" id="PS50144">
    <property type="entry name" value="MATH"/>
    <property type="match status" value="1"/>
</dbReference>
<dbReference type="SMART" id="SM00225">
    <property type="entry name" value="BTB"/>
    <property type="match status" value="1"/>
</dbReference>
<dbReference type="PANTHER" id="PTHR24413">
    <property type="entry name" value="SPECKLE-TYPE POZ PROTEIN"/>
    <property type="match status" value="1"/>
</dbReference>
<evidence type="ECO:0000259" key="2">
    <source>
        <dbReference type="PROSITE" id="PS50144"/>
    </source>
</evidence>
<dbReference type="CDD" id="cd00121">
    <property type="entry name" value="MATH"/>
    <property type="match status" value="1"/>
</dbReference>
<accession>A0A8T0EDY0</accession>
<proteinExistence type="predicted"/>
<dbReference type="SUPFAM" id="SSF54695">
    <property type="entry name" value="POZ domain"/>
    <property type="match status" value="1"/>
</dbReference>